<reference evidence="3 4" key="1">
    <citation type="submission" date="2024-07" db="EMBL/GenBank/DDBJ databases">
        <authorList>
            <person name="Thanompreechachai J."/>
            <person name="Duangmal K."/>
        </authorList>
    </citation>
    <scope>NUCLEOTIDE SEQUENCE [LARGE SCALE GENOMIC DNA]</scope>
    <source>
        <strain evidence="3 4">TBRC 1896</strain>
    </source>
</reference>
<dbReference type="Pfam" id="PF00722">
    <property type="entry name" value="Glyco_hydro_16"/>
    <property type="match status" value="1"/>
</dbReference>
<evidence type="ECO:0000313" key="3">
    <source>
        <dbReference type="EMBL" id="MEZ0490647.1"/>
    </source>
</evidence>
<dbReference type="SUPFAM" id="SSF49899">
    <property type="entry name" value="Concanavalin A-like lectins/glucanases"/>
    <property type="match status" value="1"/>
</dbReference>
<organism evidence="3 4">
    <name type="scientific">Kineococcus mangrovi</name>
    <dbReference type="NCBI Taxonomy" id="1660183"/>
    <lineage>
        <taxon>Bacteria</taxon>
        <taxon>Bacillati</taxon>
        <taxon>Actinomycetota</taxon>
        <taxon>Actinomycetes</taxon>
        <taxon>Kineosporiales</taxon>
        <taxon>Kineosporiaceae</taxon>
        <taxon>Kineococcus</taxon>
    </lineage>
</organism>
<evidence type="ECO:0000259" key="2">
    <source>
        <dbReference type="PROSITE" id="PS51762"/>
    </source>
</evidence>
<gene>
    <name evidence="3" type="ORF">AB2L28_00165</name>
</gene>
<dbReference type="InterPro" id="IPR000757">
    <property type="entry name" value="Beta-glucanase-like"/>
</dbReference>
<proteinExistence type="predicted"/>
<keyword evidence="1" id="KW-0732">Signal</keyword>
<dbReference type="Proteomes" id="UP001566476">
    <property type="component" value="Unassembled WGS sequence"/>
</dbReference>
<feature type="domain" description="GH16" evidence="2">
    <location>
        <begin position="51"/>
        <end position="283"/>
    </location>
</feature>
<dbReference type="PROSITE" id="PS51762">
    <property type="entry name" value="GH16_2"/>
    <property type="match status" value="1"/>
</dbReference>
<protein>
    <submittedName>
        <fullName evidence="3">Glycoside hydrolase family 16 protein</fullName>
    </submittedName>
</protein>
<dbReference type="CDD" id="cd00413">
    <property type="entry name" value="Glyco_hydrolase_16"/>
    <property type="match status" value="1"/>
</dbReference>
<sequence length="283" mass="29754">MHPRVLLSAALTAATLALTGAAPASAVEVPRGLRVGRVPAPPVPPRGGAAPAAPLATVPVGDLPGWRQVFVDDFTTDVALGGFPGPAYGHRWTGYDGSRDTSGAGTYDPSRVVSVHDGLLDLHLRTEAGTPLVAAPVPLRDGTWGGWTYGRYSVRYRADAVPGYKTAWLLWPDSDDWAEGEVDFPEGDLAGTIHGFVHRPGAPQENALAVDTGVSAADWHTATVEWLPSGVRFLLDGTVVGSTAVSPDRPMHLVLQTETSDGAPPARAAGHVQVDWVALYRRA</sequence>
<accession>A0ABV4I0A2</accession>
<keyword evidence="3" id="KW-0378">Hydrolase</keyword>
<evidence type="ECO:0000313" key="4">
    <source>
        <dbReference type="Proteomes" id="UP001566476"/>
    </source>
</evidence>
<keyword evidence="4" id="KW-1185">Reference proteome</keyword>
<feature type="chain" id="PRO_5046004422" evidence="1">
    <location>
        <begin position="27"/>
        <end position="283"/>
    </location>
</feature>
<dbReference type="EMBL" id="JBGGTQ010000001">
    <property type="protein sequence ID" value="MEZ0490647.1"/>
    <property type="molecule type" value="Genomic_DNA"/>
</dbReference>
<comment type="caution">
    <text evidence="3">The sequence shown here is derived from an EMBL/GenBank/DDBJ whole genome shotgun (WGS) entry which is preliminary data.</text>
</comment>
<name>A0ABV4I0A2_9ACTN</name>
<dbReference type="Gene3D" id="2.60.120.200">
    <property type="match status" value="1"/>
</dbReference>
<dbReference type="GO" id="GO:0016787">
    <property type="term" value="F:hydrolase activity"/>
    <property type="evidence" value="ECO:0007669"/>
    <property type="project" value="UniProtKB-KW"/>
</dbReference>
<dbReference type="RefSeq" id="WP_370716705.1">
    <property type="nucleotide sequence ID" value="NZ_JBGGTQ010000001.1"/>
</dbReference>
<feature type="signal peptide" evidence="1">
    <location>
        <begin position="1"/>
        <end position="26"/>
    </location>
</feature>
<dbReference type="InterPro" id="IPR013320">
    <property type="entry name" value="ConA-like_dom_sf"/>
</dbReference>
<evidence type="ECO:0000256" key="1">
    <source>
        <dbReference type="SAM" id="SignalP"/>
    </source>
</evidence>